<dbReference type="InterPro" id="IPR013784">
    <property type="entry name" value="Carb-bd-like_fold"/>
</dbReference>
<gene>
    <name evidence="7" type="primary">pulA_8</name>
    <name evidence="7" type="ORF">NCTC9128_05282</name>
</gene>
<dbReference type="Proteomes" id="UP000251088">
    <property type="component" value="Unassembled WGS sequence"/>
</dbReference>
<dbReference type="EC" id="3.2.1.41" evidence="7"/>
<evidence type="ECO:0000313" key="7">
    <source>
        <dbReference type="EMBL" id="SQC39154.1"/>
    </source>
</evidence>
<feature type="compositionally biased region" description="Low complexity" evidence="5">
    <location>
        <begin position="24"/>
        <end position="34"/>
    </location>
</feature>
<dbReference type="EMBL" id="UAWN01000014">
    <property type="protein sequence ID" value="SQC39154.1"/>
    <property type="molecule type" value="Genomic_DNA"/>
</dbReference>
<sequence length="241" mass="25478">MLRYTCHALFLGSLVLLSGCDNSSSSSTSGSPGSPGNPGNPGTPGTPDPQDVVVRLPDVAVPGEAVQASARQAVIHLVDIAGITSSTPADYATKNLYLWNNETCDALSAPVADWNDVSTTPTGSDKYGPYWVIPLTKESGCINVIVRDGTNKLIDSDLRVSFSDFTDRRYRSSPATARSMTPAPTPSAPPLAWRWPMRTGSIRLLCCGRVGKINPLCASITATAVRWPPTVTANLAINMSS</sequence>
<keyword evidence="4 7" id="KW-0326">Glycosidase</keyword>
<evidence type="ECO:0000259" key="6">
    <source>
        <dbReference type="Pfam" id="PF03714"/>
    </source>
</evidence>
<dbReference type="GO" id="GO:0030246">
    <property type="term" value="F:carbohydrate binding"/>
    <property type="evidence" value="ECO:0007669"/>
    <property type="project" value="InterPro"/>
</dbReference>
<dbReference type="Pfam" id="PF03714">
    <property type="entry name" value="PUD"/>
    <property type="match status" value="1"/>
</dbReference>
<dbReference type="Gene3D" id="2.60.40.1110">
    <property type="match status" value="1"/>
</dbReference>
<accession>A0A2X3EVB5</accession>
<dbReference type="PROSITE" id="PS51257">
    <property type="entry name" value="PROKAR_LIPOPROTEIN"/>
    <property type="match status" value="1"/>
</dbReference>
<proteinExistence type="inferred from homology"/>
<organism evidence="7 8">
    <name type="scientific">Klebsiella pneumoniae</name>
    <dbReference type="NCBI Taxonomy" id="573"/>
    <lineage>
        <taxon>Bacteria</taxon>
        <taxon>Pseudomonadati</taxon>
        <taxon>Pseudomonadota</taxon>
        <taxon>Gammaproteobacteria</taxon>
        <taxon>Enterobacterales</taxon>
        <taxon>Enterobacteriaceae</taxon>
        <taxon>Klebsiella/Raoultella group</taxon>
        <taxon>Klebsiella</taxon>
        <taxon>Klebsiella pneumoniae complex</taxon>
    </lineage>
</organism>
<protein>
    <submittedName>
        <fullName evidence="7">Pullulanase</fullName>
        <ecNumber evidence="7">3.2.1.41</ecNumber>
    </submittedName>
</protein>
<evidence type="ECO:0000256" key="3">
    <source>
        <dbReference type="ARBA" id="ARBA00022801"/>
    </source>
</evidence>
<comment type="similarity">
    <text evidence="1">Belongs to the glycosyl hydrolase 13 family.</text>
</comment>
<reference evidence="7 8" key="1">
    <citation type="submission" date="2018-06" db="EMBL/GenBank/DDBJ databases">
        <authorList>
            <consortium name="Pathogen Informatics"/>
            <person name="Doyle S."/>
        </authorList>
    </citation>
    <scope>NUCLEOTIDE SEQUENCE [LARGE SCALE GENOMIC DNA]</scope>
    <source>
        <strain evidence="7 8">NCTC9128</strain>
    </source>
</reference>
<dbReference type="SUPFAM" id="SSF49452">
    <property type="entry name" value="Starch-binding domain-like"/>
    <property type="match status" value="1"/>
</dbReference>
<feature type="region of interest" description="Disordered" evidence="5">
    <location>
        <begin position="24"/>
        <end position="50"/>
    </location>
</feature>
<evidence type="ECO:0000256" key="1">
    <source>
        <dbReference type="ARBA" id="ARBA00008061"/>
    </source>
</evidence>
<dbReference type="CDD" id="cd10315">
    <property type="entry name" value="CBM41_pullulanase"/>
    <property type="match status" value="1"/>
</dbReference>
<evidence type="ECO:0000313" key="8">
    <source>
        <dbReference type="Proteomes" id="UP000251088"/>
    </source>
</evidence>
<dbReference type="AlphaFoldDB" id="A0A2X3EVB5"/>
<evidence type="ECO:0000256" key="2">
    <source>
        <dbReference type="ARBA" id="ARBA00022729"/>
    </source>
</evidence>
<keyword evidence="2" id="KW-0732">Signal</keyword>
<dbReference type="InterPro" id="IPR005323">
    <property type="entry name" value="CBM41_pullulanase"/>
</dbReference>
<evidence type="ECO:0000256" key="5">
    <source>
        <dbReference type="SAM" id="MobiDB-lite"/>
    </source>
</evidence>
<dbReference type="GO" id="GO:0005975">
    <property type="term" value="P:carbohydrate metabolic process"/>
    <property type="evidence" value="ECO:0007669"/>
    <property type="project" value="InterPro"/>
</dbReference>
<name>A0A2X3EVB5_KLEPN</name>
<dbReference type="GO" id="GO:0051060">
    <property type="term" value="F:pullulanase activity"/>
    <property type="evidence" value="ECO:0007669"/>
    <property type="project" value="UniProtKB-EC"/>
</dbReference>
<keyword evidence="3 7" id="KW-0378">Hydrolase</keyword>
<feature type="domain" description="Pullulanase carbohydrate-binding module 41" evidence="6">
    <location>
        <begin position="89"/>
        <end position="164"/>
    </location>
</feature>
<evidence type="ECO:0000256" key="4">
    <source>
        <dbReference type="ARBA" id="ARBA00023295"/>
    </source>
</evidence>